<dbReference type="InterPro" id="IPR036249">
    <property type="entry name" value="Thioredoxin-like_sf"/>
</dbReference>
<evidence type="ECO:0000256" key="26">
    <source>
        <dbReference type="SAM" id="MobiDB-lite"/>
    </source>
</evidence>
<dbReference type="GO" id="GO:1903672">
    <property type="term" value="P:positive regulation of sprouting angiogenesis"/>
    <property type="evidence" value="ECO:0007669"/>
    <property type="project" value="Ensembl"/>
</dbReference>
<evidence type="ECO:0000256" key="21">
    <source>
        <dbReference type="ARBA" id="ARBA00023303"/>
    </source>
</evidence>
<keyword evidence="17" id="KW-1015">Disulfide bond</keyword>
<evidence type="ECO:0000256" key="24">
    <source>
        <dbReference type="ARBA" id="ARBA00063624"/>
    </source>
</evidence>
<evidence type="ECO:0000313" key="28">
    <source>
        <dbReference type="Ensembl" id="ENSSHAP00000038362.1"/>
    </source>
</evidence>
<dbReference type="GeneTree" id="ENSGT00940000161243"/>
<dbReference type="InterPro" id="IPR053823">
    <property type="entry name" value="CLIC_N"/>
</dbReference>
<evidence type="ECO:0000256" key="14">
    <source>
        <dbReference type="ARBA" id="ARBA00023002"/>
    </source>
</evidence>
<evidence type="ECO:0000256" key="22">
    <source>
        <dbReference type="ARBA" id="ARBA00024167"/>
    </source>
</evidence>
<evidence type="ECO:0000313" key="29">
    <source>
        <dbReference type="Proteomes" id="UP000007648"/>
    </source>
</evidence>
<sequence>MRSGAPRLARGTREKKKASEDGESVGNCPSCHRLFMILLLKGVPFTLTTVDTRRSLDVLKDFAPGSQLPILLYNGEAKTDTIQIEEFLEEMLGPPTFPCLVPQYKESSIAGNDVFHKFSAFIKNTSPAQDEALYRTLLRALMKLDQYLTTPLEHELARDPKPTQSRRRFLDGDRLTLADCNLLPKLHIVNTVCTHYRQSPIPAELRGLHRYLENAKQQREFKYTCPQSSEILAAYASVARAR</sequence>
<dbReference type="InterPro" id="IPR010987">
    <property type="entry name" value="Glutathione-S-Trfase_C-like"/>
</dbReference>
<dbReference type="Gene3D" id="1.20.1050.10">
    <property type="match status" value="1"/>
</dbReference>
<evidence type="ECO:0000256" key="19">
    <source>
        <dbReference type="ARBA" id="ARBA00023214"/>
    </source>
</evidence>
<keyword evidence="13" id="KW-1133">Transmembrane helix</keyword>
<comment type="function">
    <text evidence="23">In the soluble state, catalyzes glutaredoxin-like thiol disulfide exchange reactions with reduced glutathione as electron donor. Reduced in a glutathione-dependent way and secreted into the extracellular matrix where it activates TGM2 and promotes blood vessel growth during tissue remodeling as occurs in tumorigenesis. Can reduce specific cysteines in TGM2 and regulate cofactor binding. Can insert into membranes and form outwardly rectifying chloride ion channels. May participate in cellular growth control.</text>
</comment>
<keyword evidence="21 25" id="KW-0407">Ion channel</keyword>
<reference evidence="28" key="2">
    <citation type="submission" date="2025-08" db="UniProtKB">
        <authorList>
            <consortium name="Ensembl"/>
        </authorList>
    </citation>
    <scope>IDENTIFICATION</scope>
</reference>
<evidence type="ECO:0000259" key="27">
    <source>
        <dbReference type="PROSITE" id="PS50405"/>
    </source>
</evidence>
<dbReference type="InParanoid" id="A0A7N4PH70"/>
<evidence type="ECO:0000256" key="8">
    <source>
        <dbReference type="ARBA" id="ARBA00022525"/>
    </source>
</evidence>
<dbReference type="AlphaFoldDB" id="A0A7N4PH70"/>
<organism evidence="28 29">
    <name type="scientific">Sarcophilus harrisii</name>
    <name type="common">Tasmanian devil</name>
    <name type="synonym">Sarcophilus laniarius</name>
    <dbReference type="NCBI Taxonomy" id="9305"/>
    <lineage>
        <taxon>Eukaryota</taxon>
        <taxon>Metazoa</taxon>
        <taxon>Chordata</taxon>
        <taxon>Craniata</taxon>
        <taxon>Vertebrata</taxon>
        <taxon>Euteleostomi</taxon>
        <taxon>Mammalia</taxon>
        <taxon>Metatheria</taxon>
        <taxon>Dasyuromorphia</taxon>
        <taxon>Dasyuridae</taxon>
        <taxon>Sarcophilus</taxon>
    </lineage>
</organism>
<keyword evidence="15 25" id="KW-0406">Ion transport</keyword>
<dbReference type="InterPro" id="IPR036282">
    <property type="entry name" value="Glutathione-S-Trfase_C_sf"/>
</dbReference>
<dbReference type="Ensembl" id="ENSSHAT00000036139.1">
    <property type="protein sequence ID" value="ENSSHAP00000038362.1"/>
    <property type="gene ID" value="ENSSHAG00000008953.2"/>
</dbReference>
<dbReference type="SUPFAM" id="SSF52833">
    <property type="entry name" value="Thioredoxin-like"/>
    <property type="match status" value="1"/>
</dbReference>
<keyword evidence="11" id="KW-0812">Transmembrane</keyword>
<dbReference type="Proteomes" id="UP000007648">
    <property type="component" value="Unassembled WGS sequence"/>
</dbReference>
<feature type="domain" description="GST C-terminal" evidence="27">
    <location>
        <begin position="74"/>
        <end position="235"/>
    </location>
</feature>
<evidence type="ECO:0000256" key="20">
    <source>
        <dbReference type="ARBA" id="ARBA00023242"/>
    </source>
</evidence>
<dbReference type="FunCoup" id="A0A7N4PH70">
    <property type="interactions" value="1063"/>
</dbReference>
<dbReference type="PANTHER" id="PTHR45476">
    <property type="entry name" value="CHLORIDE INTRACELLULAR CHANNEL PROTEIN 6-RELATED"/>
    <property type="match status" value="1"/>
</dbReference>
<comment type="subcellular location">
    <subcellularLocation>
        <location evidence="2">Cell membrane</location>
        <topology evidence="2">Single-pass membrane protein</topology>
    </subcellularLocation>
    <subcellularLocation>
        <location evidence="25">Membrane</location>
        <topology evidence="25">Single-pass membrane protein</topology>
    </subcellularLocation>
    <subcellularLocation>
        <location evidence="25">Cytoplasm</location>
    </subcellularLocation>
    <subcellularLocation>
        <location evidence="1">Nucleus</location>
    </subcellularLocation>
    <subcellularLocation>
        <location evidence="3">Secreted</location>
        <location evidence="3">Extracellular space</location>
        <location evidence="3">Extracellular matrix</location>
    </subcellularLocation>
</comment>
<evidence type="ECO:0000256" key="17">
    <source>
        <dbReference type="ARBA" id="ARBA00023157"/>
    </source>
</evidence>
<comment type="subunit">
    <text evidence="24">Associated with the C-terminal of MAPK15.</text>
</comment>
<keyword evidence="8" id="KW-0964">Secreted</keyword>
<dbReference type="FunFam" id="3.40.30.10:FF:000170">
    <property type="entry name" value="Chloride intracellular channel 3"/>
    <property type="match status" value="1"/>
</dbReference>
<dbReference type="PRINTS" id="PR01263">
    <property type="entry name" value="INTCLCHANNEL"/>
</dbReference>
<evidence type="ECO:0000256" key="15">
    <source>
        <dbReference type="ARBA" id="ARBA00023065"/>
    </source>
</evidence>
<keyword evidence="9" id="KW-0272">Extracellular matrix</keyword>
<accession>A0A7N4PH70</accession>
<evidence type="ECO:0000256" key="13">
    <source>
        <dbReference type="ARBA" id="ARBA00022989"/>
    </source>
</evidence>
<dbReference type="FunFam" id="1.20.1050.10:FF:000001">
    <property type="entry name" value="Chloride intracellular channel 2"/>
    <property type="match status" value="1"/>
</dbReference>
<evidence type="ECO:0000256" key="11">
    <source>
        <dbReference type="ARBA" id="ARBA00022692"/>
    </source>
</evidence>
<feature type="region of interest" description="Disordered" evidence="26">
    <location>
        <begin position="1"/>
        <end position="25"/>
    </location>
</feature>
<keyword evidence="20" id="KW-0539">Nucleus</keyword>
<dbReference type="PANTHER" id="PTHR45476:SF7">
    <property type="entry name" value="CHLORIDE INTRACELLULAR CHANNEL 3"/>
    <property type="match status" value="1"/>
</dbReference>
<name>A0A7N4PH70_SARHA</name>
<protein>
    <recommendedName>
        <fullName evidence="25">Chloride intracellular channel protein</fullName>
    </recommendedName>
</protein>
<keyword evidence="14" id="KW-0560">Oxidoreductase</keyword>
<dbReference type="GO" id="GO:0034707">
    <property type="term" value="C:chloride channel complex"/>
    <property type="evidence" value="ECO:0007669"/>
    <property type="project" value="UniProtKB-KW"/>
</dbReference>
<evidence type="ECO:0000256" key="23">
    <source>
        <dbReference type="ARBA" id="ARBA00054384"/>
    </source>
</evidence>
<dbReference type="GO" id="GO:0031012">
    <property type="term" value="C:extracellular matrix"/>
    <property type="evidence" value="ECO:0007669"/>
    <property type="project" value="Ensembl"/>
</dbReference>
<evidence type="ECO:0000256" key="16">
    <source>
        <dbReference type="ARBA" id="ARBA00023136"/>
    </source>
</evidence>
<dbReference type="GO" id="GO:0005254">
    <property type="term" value="F:chloride channel activity"/>
    <property type="evidence" value="ECO:0007669"/>
    <property type="project" value="UniProtKB-KW"/>
</dbReference>
<evidence type="ECO:0000256" key="9">
    <source>
        <dbReference type="ARBA" id="ARBA00022530"/>
    </source>
</evidence>
<evidence type="ECO:0000256" key="5">
    <source>
        <dbReference type="ARBA" id="ARBA00022448"/>
    </source>
</evidence>
<dbReference type="Pfam" id="PF22441">
    <property type="entry name" value="CLIC-like_N"/>
    <property type="match status" value="1"/>
</dbReference>
<evidence type="ECO:0000256" key="2">
    <source>
        <dbReference type="ARBA" id="ARBA00004162"/>
    </source>
</evidence>
<keyword evidence="19 25" id="KW-0868">Chloride</keyword>
<keyword evidence="10" id="KW-0597">Phosphoprotein</keyword>
<reference evidence="28" key="3">
    <citation type="submission" date="2025-09" db="UniProtKB">
        <authorList>
            <consortium name="Ensembl"/>
        </authorList>
    </citation>
    <scope>IDENTIFICATION</scope>
</reference>
<evidence type="ECO:0000256" key="10">
    <source>
        <dbReference type="ARBA" id="ARBA00022553"/>
    </source>
</evidence>
<evidence type="ECO:0000256" key="18">
    <source>
        <dbReference type="ARBA" id="ARBA00023173"/>
    </source>
</evidence>
<comment type="catalytic activity">
    <reaction evidence="22">
        <text>chloride(in) = chloride(out)</text>
        <dbReference type="Rhea" id="RHEA:29823"/>
        <dbReference type="ChEBI" id="CHEBI:17996"/>
    </reaction>
</comment>
<gene>
    <name evidence="28" type="primary">CLIC3</name>
</gene>
<keyword evidence="16" id="KW-0472">Membrane</keyword>
<dbReference type="CDD" id="cd03061">
    <property type="entry name" value="GST_N_CLIC"/>
    <property type="match status" value="1"/>
</dbReference>
<keyword evidence="7 25" id="KW-0963">Cytoplasm</keyword>
<dbReference type="GO" id="GO:0005886">
    <property type="term" value="C:plasma membrane"/>
    <property type="evidence" value="ECO:0007669"/>
    <property type="project" value="UniProtKB-SubCell"/>
</dbReference>
<dbReference type="SUPFAM" id="SSF47616">
    <property type="entry name" value="GST C-terminal domain-like"/>
    <property type="match status" value="1"/>
</dbReference>
<comment type="domain">
    <text evidence="25">Members of this family may change from a globular, soluble state to a state where the N-terminal domain is inserted into the membrane and functions as chloride channel. A conformation change of the N-terminal domain is thought to expose hydrophobic surfaces that trigger membrane insertion.</text>
</comment>
<evidence type="ECO:0000256" key="1">
    <source>
        <dbReference type="ARBA" id="ARBA00004123"/>
    </source>
</evidence>
<keyword evidence="18 25" id="KW-0869">Chloride channel</keyword>
<evidence type="ECO:0000256" key="4">
    <source>
        <dbReference type="ARBA" id="ARBA00007655"/>
    </source>
</evidence>
<keyword evidence="5 25" id="KW-0813">Transport</keyword>
<evidence type="ECO:0000256" key="25">
    <source>
        <dbReference type="RuleBase" id="RU362009"/>
    </source>
</evidence>
<dbReference type="InterPro" id="IPR002946">
    <property type="entry name" value="CLIC"/>
</dbReference>
<evidence type="ECO:0000256" key="12">
    <source>
        <dbReference type="ARBA" id="ARBA00022882"/>
    </source>
</evidence>
<comment type="similarity">
    <text evidence="4 25">Belongs to the chloride channel CLIC family.</text>
</comment>
<reference evidence="28 29" key="1">
    <citation type="journal article" date="2011" name="Proc. Natl. Acad. Sci. U.S.A.">
        <title>Genetic diversity and population structure of the endangered marsupial Sarcophilus harrisii (Tasmanian devil).</title>
        <authorList>
            <person name="Miller W."/>
            <person name="Hayes V.M."/>
            <person name="Ratan A."/>
            <person name="Petersen D.C."/>
            <person name="Wittekindt N.E."/>
            <person name="Miller J."/>
            <person name="Walenz B."/>
            <person name="Knight J."/>
            <person name="Qi J."/>
            <person name="Zhao F."/>
            <person name="Wang Q."/>
            <person name="Bedoya-Reina O.C."/>
            <person name="Katiyar N."/>
            <person name="Tomsho L.P."/>
            <person name="Kasson L.M."/>
            <person name="Hardie R.A."/>
            <person name="Woodbridge P."/>
            <person name="Tindall E.A."/>
            <person name="Bertelsen M.F."/>
            <person name="Dixon D."/>
            <person name="Pyecroft S."/>
            <person name="Helgen K.M."/>
            <person name="Lesk A.M."/>
            <person name="Pringle T.H."/>
            <person name="Patterson N."/>
            <person name="Zhang Y."/>
            <person name="Kreiss A."/>
            <person name="Woods G.M."/>
            <person name="Jones M.E."/>
            <person name="Schuster S.C."/>
        </authorList>
    </citation>
    <scope>NUCLEOTIDE SEQUENCE [LARGE SCALE GENOMIC DNA]</scope>
</reference>
<keyword evidence="6" id="KW-1003">Cell membrane</keyword>
<keyword evidence="29" id="KW-1185">Reference proteome</keyword>
<dbReference type="GO" id="GO:0019153">
    <property type="term" value="F:protein-disulfide reductase (glutathione) activity"/>
    <property type="evidence" value="ECO:0007669"/>
    <property type="project" value="Ensembl"/>
</dbReference>
<dbReference type="GO" id="GO:0005737">
    <property type="term" value="C:cytoplasm"/>
    <property type="evidence" value="ECO:0007669"/>
    <property type="project" value="UniProtKB-SubCell"/>
</dbReference>
<dbReference type="Gene3D" id="3.40.30.10">
    <property type="entry name" value="Glutaredoxin"/>
    <property type="match status" value="1"/>
</dbReference>
<evidence type="ECO:0000256" key="6">
    <source>
        <dbReference type="ARBA" id="ARBA00022475"/>
    </source>
</evidence>
<keyword evidence="12 25" id="KW-0851">Voltage-gated channel</keyword>
<dbReference type="PROSITE" id="PS50405">
    <property type="entry name" value="GST_CTER"/>
    <property type="match status" value="1"/>
</dbReference>
<evidence type="ECO:0000256" key="3">
    <source>
        <dbReference type="ARBA" id="ARBA00004498"/>
    </source>
</evidence>
<evidence type="ECO:0000256" key="7">
    <source>
        <dbReference type="ARBA" id="ARBA00022490"/>
    </source>
</evidence>
<proteinExistence type="inferred from homology"/>
<dbReference type="GO" id="GO:0016604">
    <property type="term" value="C:nuclear body"/>
    <property type="evidence" value="ECO:0007669"/>
    <property type="project" value="Ensembl"/>
</dbReference>
<dbReference type="Pfam" id="PF13410">
    <property type="entry name" value="GST_C_2"/>
    <property type="match status" value="1"/>
</dbReference>